<protein>
    <submittedName>
        <fullName evidence="2">DUF2163 domain-containing protein</fullName>
    </submittedName>
</protein>
<accession>A0A556SB11</accession>
<evidence type="ECO:0000313" key="3">
    <source>
        <dbReference type="Proteomes" id="UP000319483"/>
    </source>
</evidence>
<dbReference type="Proteomes" id="UP000319483">
    <property type="component" value="Unassembled WGS sequence"/>
</dbReference>
<dbReference type="Pfam" id="PF09931">
    <property type="entry name" value="Phage_phiJL001_Gp84_N"/>
    <property type="match status" value="1"/>
</dbReference>
<sequence>MSWSEFEYSVANGQPLTLYEFKRQNFYYRYTNADRSIMVNNALWEAIAISDNGLSASSNNNVEITLPVTNKVVSFYRGVPPSTSVKITIYRMHYHDNQQELRVAWVGNITEVKREKIGESKIITTNIVNTFSRQGLRLTWGRKCPHALYDSRCNVKARHYVISGLEITALDGKSITFNAPQGINNGYFSGGYIEYEFEGLTERRGIRMHNNNNLSLYGGSYGLSIGLIINVYPGCDNTIDTCKNKFNNHLNYGGCPHLPGKSPYSITKLF</sequence>
<proteinExistence type="predicted"/>
<dbReference type="AlphaFoldDB" id="A0A556SB11"/>
<dbReference type="Pfam" id="PF09356">
    <property type="entry name" value="Phage_BR0599"/>
    <property type="match status" value="1"/>
</dbReference>
<name>A0A556SB11_9GAMM</name>
<dbReference type="RefSeq" id="WP_144092275.1">
    <property type="nucleotide sequence ID" value="NZ_VMHM01000011.1"/>
</dbReference>
<dbReference type="NCBIfam" id="TIGR02218">
    <property type="entry name" value="phg_TIGR02218"/>
    <property type="match status" value="1"/>
</dbReference>
<evidence type="ECO:0000259" key="1">
    <source>
        <dbReference type="Pfam" id="PF09356"/>
    </source>
</evidence>
<dbReference type="EMBL" id="VMHM01000011">
    <property type="protein sequence ID" value="TSJ98331.1"/>
    <property type="molecule type" value="Genomic_DNA"/>
</dbReference>
<dbReference type="InterPro" id="IPR018964">
    <property type="entry name" value="Phage_phiJL001_Gp84_C"/>
</dbReference>
<reference evidence="2 3" key="1">
    <citation type="submission" date="2019-07" db="EMBL/GenBank/DDBJ databases">
        <title>Gilliamella genomes.</title>
        <authorList>
            <person name="Zheng H."/>
        </authorList>
    </citation>
    <scope>NUCLEOTIDE SEQUENCE [LARGE SCALE GENOMIC DNA]</scope>
    <source>
        <strain evidence="2 3">W8127</strain>
    </source>
</reference>
<organism evidence="2 3">
    <name type="scientific">Gilliamella apicola</name>
    <dbReference type="NCBI Taxonomy" id="1196095"/>
    <lineage>
        <taxon>Bacteria</taxon>
        <taxon>Pseudomonadati</taxon>
        <taxon>Pseudomonadota</taxon>
        <taxon>Gammaproteobacteria</taxon>
        <taxon>Orbales</taxon>
        <taxon>Orbaceae</taxon>
        <taxon>Gilliamella</taxon>
    </lineage>
</organism>
<gene>
    <name evidence="2" type="ORF">FPQ15_09110</name>
</gene>
<comment type="caution">
    <text evidence="2">The sequence shown here is derived from an EMBL/GenBank/DDBJ whole genome shotgun (WGS) entry which is preliminary data.</text>
</comment>
<dbReference type="InterPro" id="IPR011928">
    <property type="entry name" value="Phage_phiJL001_Gp84"/>
</dbReference>
<feature type="domain" description="Bacteriophage phiJL001 Gp84 C-terminal" evidence="1">
    <location>
        <begin position="186"/>
        <end position="261"/>
    </location>
</feature>
<evidence type="ECO:0000313" key="2">
    <source>
        <dbReference type="EMBL" id="TSJ98331.1"/>
    </source>
</evidence>